<evidence type="ECO:0000313" key="1">
    <source>
        <dbReference type="EMBL" id="VEL11422.1"/>
    </source>
</evidence>
<comment type="caution">
    <text evidence="1">The sequence shown here is derived from an EMBL/GenBank/DDBJ whole genome shotgun (WGS) entry which is preliminary data.</text>
</comment>
<keyword evidence="2" id="KW-1185">Reference proteome</keyword>
<dbReference type="OrthoDB" id="1097733at2759"/>
<dbReference type="Proteomes" id="UP000784294">
    <property type="component" value="Unassembled WGS sequence"/>
</dbReference>
<accession>A0A448WGW4</accession>
<organism evidence="1 2">
    <name type="scientific">Protopolystoma xenopodis</name>
    <dbReference type="NCBI Taxonomy" id="117903"/>
    <lineage>
        <taxon>Eukaryota</taxon>
        <taxon>Metazoa</taxon>
        <taxon>Spiralia</taxon>
        <taxon>Lophotrochozoa</taxon>
        <taxon>Platyhelminthes</taxon>
        <taxon>Monogenea</taxon>
        <taxon>Polyopisthocotylea</taxon>
        <taxon>Polystomatidea</taxon>
        <taxon>Polystomatidae</taxon>
        <taxon>Protopolystoma</taxon>
    </lineage>
</organism>
<reference evidence="1" key="1">
    <citation type="submission" date="2018-11" db="EMBL/GenBank/DDBJ databases">
        <authorList>
            <consortium name="Pathogen Informatics"/>
        </authorList>
    </citation>
    <scope>NUCLEOTIDE SEQUENCE</scope>
</reference>
<feature type="non-terminal residue" evidence="1">
    <location>
        <position position="177"/>
    </location>
</feature>
<protein>
    <submittedName>
        <fullName evidence="1">Uncharacterized protein</fullName>
    </submittedName>
</protein>
<dbReference type="EMBL" id="CAAALY010011752">
    <property type="protein sequence ID" value="VEL11422.1"/>
    <property type="molecule type" value="Genomic_DNA"/>
</dbReference>
<sequence>MQHYIFLPNIFREGYIHPGQVVQAHTILQPLQQSLLVDPSGGAQPTTFAVQSSDGSLIPVQLATSGPGGQLIMFMPSPQAQQTIYTTQQLAPTATTIDAAIAQPAQSTILSATVEEEQQLIQQAQLQANQVHVVHQNPTQAAASIAHAAGAQIVQVSSQPQSQVVSPSTPQQASATA</sequence>
<evidence type="ECO:0000313" key="2">
    <source>
        <dbReference type="Proteomes" id="UP000784294"/>
    </source>
</evidence>
<name>A0A448WGW4_9PLAT</name>
<proteinExistence type="predicted"/>
<gene>
    <name evidence="1" type="ORF">PXEA_LOCUS4862</name>
</gene>
<dbReference type="AlphaFoldDB" id="A0A448WGW4"/>